<evidence type="ECO:0000256" key="2">
    <source>
        <dbReference type="ARBA" id="ARBA00022741"/>
    </source>
</evidence>
<reference evidence="6" key="1">
    <citation type="submission" date="2018-02" db="EMBL/GenBank/DDBJ databases">
        <authorList>
            <person name="Hausmann B."/>
        </authorList>
    </citation>
    <scope>NUCLEOTIDE SEQUENCE [LARGE SCALE GENOMIC DNA]</scope>
    <source>
        <strain evidence="6">Peat soil MAG SbA5</strain>
    </source>
</reference>
<gene>
    <name evidence="5" type="ORF">SBA5_110087</name>
</gene>
<dbReference type="AlphaFoldDB" id="A0A2N9L319"/>
<dbReference type="InterPro" id="IPR027417">
    <property type="entry name" value="P-loop_NTPase"/>
</dbReference>
<dbReference type="InterPro" id="IPR003593">
    <property type="entry name" value="AAA+_ATPase"/>
</dbReference>
<evidence type="ECO:0000313" key="6">
    <source>
        <dbReference type="Proteomes" id="UP000239735"/>
    </source>
</evidence>
<dbReference type="GO" id="GO:0005524">
    <property type="term" value="F:ATP binding"/>
    <property type="evidence" value="ECO:0007669"/>
    <property type="project" value="UniProtKB-KW"/>
</dbReference>
<dbReference type="GO" id="GO:0016887">
    <property type="term" value="F:ATP hydrolysis activity"/>
    <property type="evidence" value="ECO:0007669"/>
    <property type="project" value="InterPro"/>
</dbReference>
<protein>
    <submittedName>
        <fullName evidence="5">ABC transporter related</fullName>
    </submittedName>
</protein>
<dbReference type="Gene3D" id="3.40.50.300">
    <property type="entry name" value="P-loop containing nucleotide triphosphate hydrolases"/>
    <property type="match status" value="1"/>
</dbReference>
<organism evidence="5 6">
    <name type="scientific">Candidatus Sulfuritelmatomonas gaucii</name>
    <dbReference type="NCBI Taxonomy" id="2043161"/>
    <lineage>
        <taxon>Bacteria</taxon>
        <taxon>Pseudomonadati</taxon>
        <taxon>Acidobacteriota</taxon>
        <taxon>Terriglobia</taxon>
        <taxon>Terriglobales</taxon>
        <taxon>Acidobacteriaceae</taxon>
        <taxon>Candidatus Sulfuritelmatomonas</taxon>
    </lineage>
</organism>
<keyword evidence="2" id="KW-0547">Nucleotide-binding</keyword>
<dbReference type="PROSITE" id="PS50893">
    <property type="entry name" value="ABC_TRANSPORTER_2"/>
    <property type="match status" value="1"/>
</dbReference>
<name>A0A2N9L319_9BACT</name>
<dbReference type="InterPro" id="IPR017871">
    <property type="entry name" value="ABC_transporter-like_CS"/>
</dbReference>
<dbReference type="InterPro" id="IPR003439">
    <property type="entry name" value="ABC_transporter-like_ATP-bd"/>
</dbReference>
<accession>A0A2N9L319</accession>
<keyword evidence="3" id="KW-0067">ATP-binding</keyword>
<feature type="domain" description="ABC transporter" evidence="4">
    <location>
        <begin position="2"/>
        <end position="232"/>
    </location>
</feature>
<evidence type="ECO:0000256" key="3">
    <source>
        <dbReference type="ARBA" id="ARBA00022840"/>
    </source>
</evidence>
<sequence length="254" mass="27865">MLELRSVSKHFAGIPAVDRVSFSAPAGEVTGYLGPNGSGKTTTMKMITGLIERTSGEILFQGKSIDDDPMAYKRRMGYVPEEPYLYNHLSGFEYLTMVAQLRGLPVRAASDQIDGLLHLLSLHGDRHASIAGYSKGMRQKVLIAAALLHNPELILLDEPFSGLDVASSLVLRSLIQELAHRGKVVLFSSHELDTVERVSTRVVILHHGKLVADDSIARLRSLMELPTLEAIFSQLAVEQDTQSMARQIADLIHA</sequence>
<dbReference type="PROSITE" id="PS00211">
    <property type="entry name" value="ABC_TRANSPORTER_1"/>
    <property type="match status" value="1"/>
</dbReference>
<dbReference type="CDD" id="cd03230">
    <property type="entry name" value="ABC_DR_subfamily_A"/>
    <property type="match status" value="1"/>
</dbReference>
<dbReference type="OrthoDB" id="9804819at2"/>
<dbReference type="Pfam" id="PF00005">
    <property type="entry name" value="ABC_tran"/>
    <property type="match status" value="1"/>
</dbReference>
<keyword evidence="1" id="KW-0813">Transport</keyword>
<evidence type="ECO:0000259" key="4">
    <source>
        <dbReference type="PROSITE" id="PS50893"/>
    </source>
</evidence>
<dbReference type="Proteomes" id="UP000239735">
    <property type="component" value="Unassembled WGS sequence"/>
</dbReference>
<evidence type="ECO:0000256" key="1">
    <source>
        <dbReference type="ARBA" id="ARBA00022448"/>
    </source>
</evidence>
<dbReference type="EMBL" id="OKRB01000013">
    <property type="protein sequence ID" value="SPE17727.1"/>
    <property type="molecule type" value="Genomic_DNA"/>
</dbReference>
<dbReference type="InterPro" id="IPR051782">
    <property type="entry name" value="ABC_Transporter_VariousFunc"/>
</dbReference>
<dbReference type="PANTHER" id="PTHR42939">
    <property type="entry name" value="ABC TRANSPORTER ATP-BINDING PROTEIN ALBC-RELATED"/>
    <property type="match status" value="1"/>
</dbReference>
<evidence type="ECO:0000313" key="5">
    <source>
        <dbReference type="EMBL" id="SPE17727.1"/>
    </source>
</evidence>
<dbReference type="SUPFAM" id="SSF52540">
    <property type="entry name" value="P-loop containing nucleoside triphosphate hydrolases"/>
    <property type="match status" value="1"/>
</dbReference>
<dbReference type="SMART" id="SM00382">
    <property type="entry name" value="AAA"/>
    <property type="match status" value="1"/>
</dbReference>
<dbReference type="PANTHER" id="PTHR42939:SF1">
    <property type="entry name" value="ABC TRANSPORTER ATP-BINDING PROTEIN ALBC-RELATED"/>
    <property type="match status" value="1"/>
</dbReference>
<proteinExistence type="predicted"/>